<dbReference type="PANTHER" id="PTHR37944">
    <property type="entry name" value="PORIN B"/>
    <property type="match status" value="1"/>
</dbReference>
<name>F4QIB9_9CAUL</name>
<accession>F4QIB9</accession>
<dbReference type="Gene3D" id="2.40.160.180">
    <property type="entry name" value="Carbohydrate-selective porin OprB"/>
    <property type="match status" value="1"/>
</dbReference>
<sequence length="382" mass="40157">MGNVMKSFARLIAAIALATGAMNGQAIADAASPLHLEAAATVDLLDNTQGGLRTGAWAMSNLDLTAAWTGGNGWEGFAYVLANHHGGFSERYVGDVQVVSNIDAPPGVRLMEAWARYTTADERFVTTAGIVNLNAIFDTQPIGGVFLNSSAGIGADYAQSGPSIFPVTGFAIVEEWRVTDAIRLRAGLFDGVAGDPQHGSVFTSLQMNAEEGSHAVVEAEFLFDRGFAKAGTWSYSVQGDRLDGSGSADRTGTYGQLGLYLTRENEDDEQGLSAWVRAGSASGDVHDLSGYIGGGLTYTGPLPGRNGDVVGLAVYRAQFSEAWQALNPQAADAETTWEVTWQAPVGSRLVIQPDLQYIQNPGGLGAKDAVVAGVRLRMTFGG</sequence>
<dbReference type="GO" id="GO:0015288">
    <property type="term" value="F:porin activity"/>
    <property type="evidence" value="ECO:0007669"/>
    <property type="project" value="InterPro"/>
</dbReference>
<evidence type="ECO:0000256" key="2">
    <source>
        <dbReference type="RuleBase" id="RU363072"/>
    </source>
</evidence>
<dbReference type="HOGENOM" id="CLU_029684_3_1_5"/>
<comment type="similarity">
    <text evidence="1 2">Belongs to the OprB family.</text>
</comment>
<feature type="signal peptide" evidence="2">
    <location>
        <begin position="1"/>
        <end position="28"/>
    </location>
</feature>
<evidence type="ECO:0000313" key="4">
    <source>
        <dbReference type="Proteomes" id="UP000006512"/>
    </source>
</evidence>
<keyword evidence="2" id="KW-0732">Signal</keyword>
<dbReference type="AlphaFoldDB" id="F4QIB9"/>
<dbReference type="EMBL" id="GL883077">
    <property type="protein sequence ID" value="EGF91757.1"/>
    <property type="molecule type" value="Genomic_DNA"/>
</dbReference>
<dbReference type="GO" id="GO:0016020">
    <property type="term" value="C:membrane"/>
    <property type="evidence" value="ECO:0007669"/>
    <property type="project" value="InterPro"/>
</dbReference>
<evidence type="ECO:0000313" key="3">
    <source>
        <dbReference type="EMBL" id="EGF91757.1"/>
    </source>
</evidence>
<proteinExistence type="inferred from homology"/>
<keyword evidence="4" id="KW-1185">Reference proteome</keyword>
<gene>
    <name evidence="3" type="ORF">ABI_01870</name>
</gene>
<evidence type="ECO:0000256" key="1">
    <source>
        <dbReference type="ARBA" id="ARBA00008769"/>
    </source>
</evidence>
<dbReference type="InterPro" id="IPR007049">
    <property type="entry name" value="Carb-sel_porin_OprB"/>
</dbReference>
<dbReference type="STRING" id="715226.ABI_01870"/>
<dbReference type="Proteomes" id="UP000006512">
    <property type="component" value="Unassembled WGS sequence"/>
</dbReference>
<dbReference type="Pfam" id="PF04966">
    <property type="entry name" value="OprB"/>
    <property type="match status" value="1"/>
</dbReference>
<protein>
    <submittedName>
        <fullName evidence="3">Carbohydrate-selective porin, OprB family protein</fullName>
    </submittedName>
</protein>
<feature type="chain" id="PRO_5007230953" evidence="2">
    <location>
        <begin position="29"/>
        <end position="382"/>
    </location>
</feature>
<dbReference type="GO" id="GO:0008643">
    <property type="term" value="P:carbohydrate transport"/>
    <property type="evidence" value="ECO:0007669"/>
    <property type="project" value="InterPro"/>
</dbReference>
<reference evidence="4" key="1">
    <citation type="submission" date="2011-03" db="EMBL/GenBank/DDBJ databases">
        <title>Draft genome sequence of Brevundimonas diminuta.</title>
        <authorList>
            <person name="Brown P.J.B."/>
            <person name="Buechlein A."/>
            <person name="Hemmerich C."/>
            <person name="Brun Y.V."/>
        </authorList>
    </citation>
    <scope>NUCLEOTIDE SEQUENCE [LARGE SCALE GENOMIC DNA]</scope>
    <source>
        <strain evidence="4">C19</strain>
    </source>
</reference>
<organism evidence="3 4">
    <name type="scientific">Asticcacaulis biprosthecium C19</name>
    <dbReference type="NCBI Taxonomy" id="715226"/>
    <lineage>
        <taxon>Bacteria</taxon>
        <taxon>Pseudomonadati</taxon>
        <taxon>Pseudomonadota</taxon>
        <taxon>Alphaproteobacteria</taxon>
        <taxon>Caulobacterales</taxon>
        <taxon>Caulobacteraceae</taxon>
        <taxon>Asticcacaulis</taxon>
    </lineage>
</organism>
<dbReference type="InterPro" id="IPR038673">
    <property type="entry name" value="OprB_sf"/>
</dbReference>
<dbReference type="PANTHER" id="PTHR37944:SF1">
    <property type="entry name" value="PORIN B"/>
    <property type="match status" value="1"/>
</dbReference>
<dbReference type="eggNOG" id="COG3659">
    <property type="taxonomic scope" value="Bacteria"/>
</dbReference>
<dbReference type="InterPro" id="IPR052932">
    <property type="entry name" value="OprB_Porin"/>
</dbReference>